<name>A0A5B6VD63_9ROSI</name>
<keyword evidence="6" id="KW-1185">Reference proteome</keyword>
<dbReference type="EMBL" id="SMMG02000007">
    <property type="protein sequence ID" value="KAA3467129.1"/>
    <property type="molecule type" value="Genomic_DNA"/>
</dbReference>
<dbReference type="PANTHER" id="PTHR24096">
    <property type="entry name" value="LONG-CHAIN-FATTY-ACID--COA LIGASE"/>
    <property type="match status" value="1"/>
</dbReference>
<dbReference type="GO" id="GO:0016405">
    <property type="term" value="F:CoA-ligase activity"/>
    <property type="evidence" value="ECO:0007669"/>
    <property type="project" value="TreeGrafter"/>
</dbReference>
<dbReference type="InterPro" id="IPR042099">
    <property type="entry name" value="ANL_N_sf"/>
</dbReference>
<comment type="similarity">
    <text evidence="1">Belongs to the ATP-dependent AMP-binding enzyme family.</text>
</comment>
<comment type="caution">
    <text evidence="5">The sequence shown here is derived from an EMBL/GenBank/DDBJ whole genome shotgun (WGS) entry which is preliminary data.</text>
</comment>
<dbReference type="PANTHER" id="PTHR24096:SF413">
    <property type="entry name" value="PEROXISOMAL OPC-8:0-COA LIGASE 1"/>
    <property type="match status" value="1"/>
</dbReference>
<dbReference type="Gene3D" id="3.30.300.30">
    <property type="match status" value="1"/>
</dbReference>
<dbReference type="Gene3D" id="3.40.50.12780">
    <property type="entry name" value="N-terminal domain of ligase-like"/>
    <property type="match status" value="1"/>
</dbReference>
<dbReference type="Pfam" id="PF00501">
    <property type="entry name" value="AMP-binding"/>
    <property type="match status" value="1"/>
</dbReference>
<dbReference type="InterPro" id="IPR020845">
    <property type="entry name" value="AMP-binding_CS"/>
</dbReference>
<evidence type="ECO:0000259" key="4">
    <source>
        <dbReference type="Pfam" id="PF13193"/>
    </source>
</evidence>
<gene>
    <name evidence="5" type="ORF">EPI10_002169</name>
</gene>
<dbReference type="OrthoDB" id="10253869at2759"/>
<evidence type="ECO:0000259" key="3">
    <source>
        <dbReference type="Pfam" id="PF00501"/>
    </source>
</evidence>
<accession>A0A5B6VD63</accession>
<keyword evidence="2 5" id="KW-0436">Ligase</keyword>
<dbReference type="InterPro" id="IPR000873">
    <property type="entry name" value="AMP-dep_synth/lig_dom"/>
</dbReference>
<dbReference type="Pfam" id="PF13193">
    <property type="entry name" value="AMP-binding_C"/>
    <property type="match status" value="1"/>
</dbReference>
<evidence type="ECO:0000256" key="2">
    <source>
        <dbReference type="ARBA" id="ARBA00022598"/>
    </source>
</evidence>
<dbReference type="FunFam" id="3.40.50.12780:FF:000003">
    <property type="entry name" value="Long-chain-fatty-acid--CoA ligase FadD"/>
    <property type="match status" value="1"/>
</dbReference>
<protein>
    <submittedName>
        <fullName evidence="5">4-coumarate--CoA ligase-like 5</fullName>
    </submittedName>
</protein>
<dbReference type="AlphaFoldDB" id="A0A5B6VD63"/>
<reference evidence="6" key="1">
    <citation type="journal article" date="2019" name="Plant Biotechnol. J.">
        <title>Genome sequencing of the Australian wild diploid species Gossypium australe highlights disease resistance and delayed gland morphogenesis.</title>
        <authorList>
            <person name="Cai Y."/>
            <person name="Cai X."/>
            <person name="Wang Q."/>
            <person name="Wang P."/>
            <person name="Zhang Y."/>
            <person name="Cai C."/>
            <person name="Xu Y."/>
            <person name="Wang K."/>
            <person name="Zhou Z."/>
            <person name="Wang C."/>
            <person name="Geng S."/>
            <person name="Li B."/>
            <person name="Dong Q."/>
            <person name="Hou Y."/>
            <person name="Wang H."/>
            <person name="Ai P."/>
            <person name="Liu Z."/>
            <person name="Yi F."/>
            <person name="Sun M."/>
            <person name="An G."/>
            <person name="Cheng J."/>
            <person name="Zhang Y."/>
            <person name="Shi Q."/>
            <person name="Xie Y."/>
            <person name="Shi X."/>
            <person name="Chang Y."/>
            <person name="Huang F."/>
            <person name="Chen Y."/>
            <person name="Hong S."/>
            <person name="Mi L."/>
            <person name="Sun Q."/>
            <person name="Zhang L."/>
            <person name="Zhou B."/>
            <person name="Peng R."/>
            <person name="Zhang X."/>
            <person name="Liu F."/>
        </authorList>
    </citation>
    <scope>NUCLEOTIDE SEQUENCE [LARGE SCALE GENOMIC DNA]</scope>
    <source>
        <strain evidence="6">cv. PA1801</strain>
    </source>
</reference>
<evidence type="ECO:0000256" key="1">
    <source>
        <dbReference type="ARBA" id="ARBA00006432"/>
    </source>
</evidence>
<proteinExistence type="inferred from homology"/>
<dbReference type="InterPro" id="IPR045851">
    <property type="entry name" value="AMP-bd_C_sf"/>
</dbReference>
<dbReference type="InterPro" id="IPR025110">
    <property type="entry name" value="AMP-bd_C"/>
</dbReference>
<dbReference type="Proteomes" id="UP000325315">
    <property type="component" value="Unassembled WGS sequence"/>
</dbReference>
<sequence>MAEISSLRIDPRSGFCSSNSTFYSKRVPFPLPSNHALDITTFISSYPHHGKTAFIDATTGRHLSFSQLWQSVDSVSTCLFELGIRKGNVVIIIAPNSIFLPIVCLSVMSLGAIITTSNPLNTSREFAVQMADSKPVLVFTTTQVVPKLAGSPLPIVLLDEQVATEKTGQVKIVTTISEMLKKETKDKIRVRDRVYQDDAATLLYSSGTTGASKGVISSHRNLMALMQSFSHLSNPEKGEQTHICAVPMFHIYGFGAFAIGKLTQGSKVVILSKFDMKEMLSAVEKYRVTCLPLVPPILLVMVKEADEIRKKYDLSSLQSIVCGGAPLSKDLINRFMEKFPSIDIRQGYAMTESTGFGASMQTPEECLKYGSVGLLSPNLEAKIVDPTTGTALKVNQKGELWLRGPSIMKEATAATLDSQGWLKTGDLCYIDDDGYVYVVDRLKELIKYKGYQVPPAELEALLLSHPQISDAAVIPFPDEEVGQYPMAYVVAPYKRIRKVAFVTSIPKNPSGKILRRDLIKLAISKI</sequence>
<feature type="domain" description="AMP-binding enzyme C-terminal" evidence="4">
    <location>
        <begin position="457"/>
        <end position="512"/>
    </location>
</feature>
<dbReference type="GO" id="GO:0005777">
    <property type="term" value="C:peroxisome"/>
    <property type="evidence" value="ECO:0007669"/>
    <property type="project" value="TreeGrafter"/>
</dbReference>
<dbReference type="CDD" id="cd05904">
    <property type="entry name" value="4CL"/>
    <property type="match status" value="1"/>
</dbReference>
<dbReference type="PROSITE" id="PS00455">
    <property type="entry name" value="AMP_BINDING"/>
    <property type="match status" value="1"/>
</dbReference>
<dbReference type="SUPFAM" id="SSF56801">
    <property type="entry name" value="Acetyl-CoA synthetase-like"/>
    <property type="match status" value="1"/>
</dbReference>
<evidence type="ECO:0000313" key="5">
    <source>
        <dbReference type="EMBL" id="KAA3467129.1"/>
    </source>
</evidence>
<organism evidence="5 6">
    <name type="scientific">Gossypium australe</name>
    <dbReference type="NCBI Taxonomy" id="47621"/>
    <lineage>
        <taxon>Eukaryota</taxon>
        <taxon>Viridiplantae</taxon>
        <taxon>Streptophyta</taxon>
        <taxon>Embryophyta</taxon>
        <taxon>Tracheophyta</taxon>
        <taxon>Spermatophyta</taxon>
        <taxon>Magnoliopsida</taxon>
        <taxon>eudicotyledons</taxon>
        <taxon>Gunneridae</taxon>
        <taxon>Pentapetalae</taxon>
        <taxon>rosids</taxon>
        <taxon>malvids</taxon>
        <taxon>Malvales</taxon>
        <taxon>Malvaceae</taxon>
        <taxon>Malvoideae</taxon>
        <taxon>Gossypium</taxon>
    </lineage>
</organism>
<evidence type="ECO:0000313" key="6">
    <source>
        <dbReference type="Proteomes" id="UP000325315"/>
    </source>
</evidence>
<feature type="domain" description="AMP-dependent synthetase/ligase" evidence="3">
    <location>
        <begin position="48"/>
        <end position="409"/>
    </location>
</feature>